<feature type="transmembrane region" description="Helical" evidence="1">
    <location>
        <begin position="105"/>
        <end position="121"/>
    </location>
</feature>
<keyword evidence="1" id="KW-0472">Membrane</keyword>
<organism evidence="2">
    <name type="scientific">bioreactor metagenome</name>
    <dbReference type="NCBI Taxonomy" id="1076179"/>
    <lineage>
        <taxon>unclassified sequences</taxon>
        <taxon>metagenomes</taxon>
        <taxon>ecological metagenomes</taxon>
    </lineage>
</organism>
<gene>
    <name evidence="2" type="ORF">SDC9_83947</name>
</gene>
<dbReference type="AlphaFoldDB" id="A0A644Z9L3"/>
<evidence type="ECO:0008006" key="3">
    <source>
        <dbReference type="Google" id="ProtNLM"/>
    </source>
</evidence>
<feature type="transmembrane region" description="Helical" evidence="1">
    <location>
        <begin position="133"/>
        <end position="157"/>
    </location>
</feature>
<accession>A0A644Z9L3</accession>
<comment type="caution">
    <text evidence="2">The sequence shown here is derived from an EMBL/GenBank/DDBJ whole genome shotgun (WGS) entry which is preliminary data.</text>
</comment>
<keyword evidence="1" id="KW-1133">Transmembrane helix</keyword>
<feature type="transmembrane region" description="Helical" evidence="1">
    <location>
        <begin position="55"/>
        <end position="70"/>
    </location>
</feature>
<protein>
    <recommendedName>
        <fullName evidence="3">DUF2232 domain-containing protein</fullName>
    </recommendedName>
</protein>
<evidence type="ECO:0000256" key="1">
    <source>
        <dbReference type="SAM" id="Phobius"/>
    </source>
</evidence>
<name>A0A644Z9L3_9ZZZZ</name>
<proteinExistence type="predicted"/>
<reference evidence="2" key="1">
    <citation type="submission" date="2019-08" db="EMBL/GenBank/DDBJ databases">
        <authorList>
            <person name="Kucharzyk K."/>
            <person name="Murdoch R.W."/>
            <person name="Higgins S."/>
            <person name="Loffler F."/>
        </authorList>
    </citation>
    <scope>NUCLEOTIDE SEQUENCE</scope>
</reference>
<dbReference type="EMBL" id="VSSQ01007909">
    <property type="protein sequence ID" value="MPM37337.1"/>
    <property type="molecule type" value="Genomic_DNA"/>
</dbReference>
<sequence>MNNKSSYIAKGGLFVTLTVIILYLTTILQFNTLFMLGVASAIIPLSLISTNLNNSILVFIAASLLCYFLVPVKSVWVLYTFLFGPYGIVKFLLERLRNIPLEIILKLLYFNSLTLLNFYIYKSFFVPNFTLNYNIVLIIIGAQFAFYLFDYALTVFINSTRKYRF</sequence>
<feature type="transmembrane region" description="Helical" evidence="1">
    <location>
        <begin position="7"/>
        <end position="24"/>
    </location>
</feature>
<evidence type="ECO:0000313" key="2">
    <source>
        <dbReference type="EMBL" id="MPM37337.1"/>
    </source>
</evidence>
<keyword evidence="1" id="KW-0812">Transmembrane</keyword>